<dbReference type="HOGENOM" id="CLU_2568086_0_0_3"/>
<dbReference type="EMBL" id="CP003620">
    <property type="protein sequence ID" value="AFZ11572.1"/>
    <property type="molecule type" value="Genomic_DNA"/>
</dbReference>
<evidence type="ECO:0000313" key="2">
    <source>
        <dbReference type="EMBL" id="AFZ11572.1"/>
    </source>
</evidence>
<dbReference type="STRING" id="1173022.Cri9333_0629"/>
<evidence type="ECO:0000256" key="1">
    <source>
        <dbReference type="SAM" id="Coils"/>
    </source>
</evidence>
<proteinExistence type="predicted"/>
<keyword evidence="1" id="KW-0175">Coiled coil</keyword>
<accession>K9VVR8</accession>
<gene>
    <name evidence="2" type="ORF">Cri9333_0629</name>
</gene>
<reference evidence="2 3" key="1">
    <citation type="submission" date="2012-06" db="EMBL/GenBank/DDBJ databases">
        <title>Finished chromosome of genome of Crinalium epipsammum PCC 9333.</title>
        <authorList>
            <consortium name="US DOE Joint Genome Institute"/>
            <person name="Gugger M."/>
            <person name="Coursin T."/>
            <person name="Rippka R."/>
            <person name="Tandeau De Marsac N."/>
            <person name="Huntemann M."/>
            <person name="Wei C.-L."/>
            <person name="Han J."/>
            <person name="Detter J.C."/>
            <person name="Han C."/>
            <person name="Tapia R."/>
            <person name="Davenport K."/>
            <person name="Daligault H."/>
            <person name="Erkkila T."/>
            <person name="Gu W."/>
            <person name="Munk A.C.C."/>
            <person name="Teshima H."/>
            <person name="Xu Y."/>
            <person name="Chain P."/>
            <person name="Chen A."/>
            <person name="Krypides N."/>
            <person name="Mavromatis K."/>
            <person name="Markowitz V."/>
            <person name="Szeto E."/>
            <person name="Ivanova N."/>
            <person name="Mikhailova N."/>
            <person name="Ovchinnikova G."/>
            <person name="Pagani I."/>
            <person name="Pati A."/>
            <person name="Goodwin L."/>
            <person name="Peters L."/>
            <person name="Pitluck S."/>
            <person name="Woyke T."/>
            <person name="Kerfeld C."/>
        </authorList>
    </citation>
    <scope>NUCLEOTIDE SEQUENCE [LARGE SCALE GENOMIC DNA]</scope>
    <source>
        <strain evidence="2 3">PCC 9333</strain>
    </source>
</reference>
<keyword evidence="3" id="KW-1185">Reference proteome</keyword>
<feature type="coiled-coil region" evidence="1">
    <location>
        <begin position="49"/>
        <end position="76"/>
    </location>
</feature>
<dbReference type="KEGG" id="cep:Cri9333_0629"/>
<dbReference type="RefSeq" id="WP_015201706.1">
    <property type="nucleotide sequence ID" value="NC_019753.1"/>
</dbReference>
<name>K9VVR8_9CYAN</name>
<organism evidence="2 3">
    <name type="scientific">Crinalium epipsammum PCC 9333</name>
    <dbReference type="NCBI Taxonomy" id="1173022"/>
    <lineage>
        <taxon>Bacteria</taxon>
        <taxon>Bacillati</taxon>
        <taxon>Cyanobacteriota</taxon>
        <taxon>Cyanophyceae</taxon>
        <taxon>Gomontiellales</taxon>
        <taxon>Gomontiellaceae</taxon>
        <taxon>Crinalium</taxon>
    </lineage>
</organism>
<dbReference type="AlphaFoldDB" id="K9VVR8"/>
<sequence>MSDHYAGSYIRRYKRQFAWIMFDCFKRLGVISKKFDDLDKNSLLNAGSISQLQDEIEKLRSELQNSINVLDSISQELASKE</sequence>
<dbReference type="Proteomes" id="UP000010472">
    <property type="component" value="Chromosome"/>
</dbReference>
<protein>
    <submittedName>
        <fullName evidence="2">Uncharacterized protein</fullName>
    </submittedName>
</protein>
<evidence type="ECO:0000313" key="3">
    <source>
        <dbReference type="Proteomes" id="UP000010472"/>
    </source>
</evidence>